<dbReference type="GO" id="GO:0000463">
    <property type="term" value="P:maturation of LSU-rRNA from tricistronic rRNA transcript (SSU-rRNA, 5.8S rRNA, LSU-rRNA)"/>
    <property type="evidence" value="ECO:0007669"/>
    <property type="project" value="EnsemblFungi"/>
</dbReference>
<dbReference type="CDD" id="cd23024">
    <property type="entry name" value="zf-HIT_ZNHIT2-3"/>
    <property type="match status" value="1"/>
</dbReference>
<gene>
    <name evidence="3" type="ORF">Kpol_1059p6</name>
</gene>
<dbReference type="Gene3D" id="3.30.60.190">
    <property type="match status" value="1"/>
</dbReference>
<keyword evidence="1" id="KW-0479">Metal-binding</keyword>
<protein>
    <recommendedName>
        <fullName evidence="2">HIT-type domain-containing protein</fullName>
    </recommendedName>
</protein>
<keyword evidence="4" id="KW-1185">Reference proteome</keyword>
<accession>A7TN10</accession>
<feature type="domain" description="HIT-type" evidence="2">
    <location>
        <begin position="4"/>
        <end position="41"/>
    </location>
</feature>
<dbReference type="FunCoup" id="A7TN10">
    <property type="interactions" value="96"/>
</dbReference>
<dbReference type="InterPro" id="IPR007529">
    <property type="entry name" value="Znf_HIT"/>
</dbReference>
<dbReference type="OMA" id="QYNTVKF"/>
<dbReference type="Pfam" id="PF18268">
    <property type="entry name" value="Hit1_C"/>
    <property type="match status" value="1"/>
</dbReference>
<dbReference type="InParanoid" id="A7TN10"/>
<dbReference type="KEGG" id="vpo:Kpol_1059p6"/>
<dbReference type="Pfam" id="PF04438">
    <property type="entry name" value="zf-HIT"/>
    <property type="match status" value="1"/>
</dbReference>
<dbReference type="Proteomes" id="UP000000267">
    <property type="component" value="Unassembled WGS sequence"/>
</dbReference>
<dbReference type="STRING" id="436907.A7TN10"/>
<dbReference type="OrthoDB" id="18412at2759"/>
<reference evidence="3 4" key="1">
    <citation type="journal article" date="2007" name="Proc. Natl. Acad. Sci. U.S.A.">
        <title>Independent sorting-out of thousands of duplicated gene pairs in two yeast species descended from a whole-genome duplication.</title>
        <authorList>
            <person name="Scannell D.R."/>
            <person name="Frank A.C."/>
            <person name="Conant G.C."/>
            <person name="Byrne K.P."/>
            <person name="Woolfit M."/>
            <person name="Wolfe K.H."/>
        </authorList>
    </citation>
    <scope>NUCLEOTIDE SEQUENCE [LARGE SCALE GENOMIC DNA]</scope>
    <source>
        <strain evidence="4">ATCC 22028 / DSM 70294 / BCRC 21397 / CBS 2163 / NBRC 10782 / NRRL Y-8283 / UCD 57-17</strain>
    </source>
</reference>
<dbReference type="InterPro" id="IPR040722">
    <property type="entry name" value="Hit1_C"/>
</dbReference>
<dbReference type="HOGENOM" id="CLU_1619339_0_0_1"/>
<evidence type="ECO:0000313" key="3">
    <source>
        <dbReference type="EMBL" id="EDO16316.1"/>
    </source>
</evidence>
<keyword evidence="1" id="KW-0863">Zinc-finger</keyword>
<dbReference type="Gene3D" id="1.20.1440.260">
    <property type="match status" value="1"/>
</dbReference>
<proteinExistence type="predicted"/>
<keyword evidence="1" id="KW-0862">Zinc</keyword>
<evidence type="ECO:0000256" key="1">
    <source>
        <dbReference type="PROSITE-ProRule" id="PRU00453"/>
    </source>
</evidence>
<dbReference type="RefSeq" id="XP_001644174.1">
    <property type="nucleotide sequence ID" value="XM_001644124.1"/>
</dbReference>
<dbReference type="EMBL" id="DS480427">
    <property type="protein sequence ID" value="EDO16316.1"/>
    <property type="molecule type" value="Genomic_DNA"/>
</dbReference>
<dbReference type="GeneID" id="5544453"/>
<organism evidence="4">
    <name type="scientific">Vanderwaltozyma polyspora (strain ATCC 22028 / DSM 70294 / BCRC 21397 / CBS 2163 / NBRC 10782 / NRRL Y-8283 / UCD 57-17)</name>
    <name type="common">Kluyveromyces polysporus</name>
    <dbReference type="NCBI Taxonomy" id="436907"/>
    <lineage>
        <taxon>Eukaryota</taxon>
        <taxon>Fungi</taxon>
        <taxon>Dikarya</taxon>
        <taxon>Ascomycota</taxon>
        <taxon>Saccharomycotina</taxon>
        <taxon>Saccharomycetes</taxon>
        <taxon>Saccharomycetales</taxon>
        <taxon>Saccharomycetaceae</taxon>
        <taxon>Vanderwaltozyma</taxon>
    </lineage>
</organism>
<dbReference type="PhylomeDB" id="A7TN10"/>
<sequence>MEKCAICEIEISKYKCPKCGIRYCSLTCYKNEDKHKHTEETVVEQTKVAIESVNKDCLNDDSGDNVLRTPELNAIYKETPELRELLKYNTVKFHLHKVYKILSTNVVDSNENNSNLNSDSRKQLALDYLNTLLYGGIHHNEAVEEFCQIALEKISHQ</sequence>
<dbReference type="SUPFAM" id="SSF144232">
    <property type="entry name" value="HIT/MYND zinc finger-like"/>
    <property type="match status" value="1"/>
</dbReference>
<name>A7TN10_VANPO</name>
<dbReference type="GO" id="GO:0008270">
    <property type="term" value="F:zinc ion binding"/>
    <property type="evidence" value="ECO:0007669"/>
    <property type="project" value="UniProtKB-UniRule"/>
</dbReference>
<dbReference type="GO" id="GO:0000492">
    <property type="term" value="P:box C/D snoRNP assembly"/>
    <property type="evidence" value="ECO:0007669"/>
    <property type="project" value="EnsemblFungi"/>
</dbReference>
<evidence type="ECO:0000313" key="4">
    <source>
        <dbReference type="Proteomes" id="UP000000267"/>
    </source>
</evidence>
<dbReference type="PROSITE" id="PS51083">
    <property type="entry name" value="ZF_HIT"/>
    <property type="match status" value="1"/>
</dbReference>
<evidence type="ECO:0000259" key="2">
    <source>
        <dbReference type="PROSITE" id="PS51083"/>
    </source>
</evidence>
<dbReference type="AlphaFoldDB" id="A7TN10"/>
<dbReference type="eggNOG" id="ENOG502S27I">
    <property type="taxonomic scope" value="Eukaryota"/>
</dbReference>